<gene>
    <name evidence="2" type="ORF">VA596_43435</name>
</gene>
<accession>A0ABU5RJI9</accession>
<evidence type="ECO:0000313" key="2">
    <source>
        <dbReference type="EMBL" id="MEA5366447.1"/>
    </source>
</evidence>
<sequence>MGRLLDRLYKTKLRFAGLVSAVLGIGFLVVSGAAPSSPAWHWLVGWPTDEIGTTLLSAGVIATIFEYYARKEADERTSQHLRQAIRHEAPVIRDTVLDSFAFRPETLRTIASTDTLDRIATNAIGLRLGDERLAAEAYANLRDQVIQSPERWRNVDVLVSLTPWSVGPASGKGSMFTATIRWEYQVQPATSTMRFACVAEAVEYRELLRDPTVASVWHFDSTTGLDAADREAFELLDLSIDGKRKTIRRTERRGSQIYAVNLGRVTAADEVTVALTYRTLVQRHGHVLYLDLPRPTHGFYTRFDYTAAPISYVTVLDYFASPNSAQIDRSPASTPTKTIDVKFEG</sequence>
<evidence type="ECO:0000256" key="1">
    <source>
        <dbReference type="SAM" id="Phobius"/>
    </source>
</evidence>
<reference evidence="2 3" key="1">
    <citation type="submission" date="2023-12" db="EMBL/GenBank/DDBJ databases">
        <title>Amycolatopsis sp. V23-08.</title>
        <authorList>
            <person name="Somphong A."/>
        </authorList>
    </citation>
    <scope>NUCLEOTIDE SEQUENCE [LARGE SCALE GENOMIC DNA]</scope>
    <source>
        <strain evidence="2 3">V23-08</strain>
    </source>
</reference>
<feature type="transmembrane region" description="Helical" evidence="1">
    <location>
        <begin position="12"/>
        <end position="31"/>
    </location>
</feature>
<keyword evidence="1" id="KW-0472">Membrane</keyword>
<dbReference type="Proteomes" id="UP001304298">
    <property type="component" value="Unassembled WGS sequence"/>
</dbReference>
<comment type="caution">
    <text evidence="2">The sequence shown here is derived from an EMBL/GenBank/DDBJ whole genome shotgun (WGS) entry which is preliminary data.</text>
</comment>
<keyword evidence="1" id="KW-0812">Transmembrane</keyword>
<keyword evidence="3" id="KW-1185">Reference proteome</keyword>
<dbReference type="RefSeq" id="WP_323335679.1">
    <property type="nucleotide sequence ID" value="NZ_JAYFSI010000015.1"/>
</dbReference>
<evidence type="ECO:0000313" key="3">
    <source>
        <dbReference type="Proteomes" id="UP001304298"/>
    </source>
</evidence>
<organism evidence="2 3">
    <name type="scientific">Amycolatopsis heterodermiae</name>
    <dbReference type="NCBI Taxonomy" id="3110235"/>
    <lineage>
        <taxon>Bacteria</taxon>
        <taxon>Bacillati</taxon>
        <taxon>Actinomycetota</taxon>
        <taxon>Actinomycetes</taxon>
        <taxon>Pseudonocardiales</taxon>
        <taxon>Pseudonocardiaceae</taxon>
        <taxon>Amycolatopsis</taxon>
    </lineage>
</organism>
<feature type="transmembrane region" description="Helical" evidence="1">
    <location>
        <begin position="51"/>
        <end position="69"/>
    </location>
</feature>
<name>A0ABU5RJI9_9PSEU</name>
<dbReference type="EMBL" id="JAYFSI010000015">
    <property type="protein sequence ID" value="MEA5366447.1"/>
    <property type="molecule type" value="Genomic_DNA"/>
</dbReference>
<proteinExistence type="predicted"/>
<keyword evidence="1" id="KW-1133">Transmembrane helix</keyword>
<protein>
    <submittedName>
        <fullName evidence="2">Uncharacterized protein</fullName>
    </submittedName>
</protein>